<dbReference type="Proteomes" id="UP001159405">
    <property type="component" value="Unassembled WGS sequence"/>
</dbReference>
<keyword evidence="3" id="KW-0575">Peroxidase</keyword>
<dbReference type="InterPro" id="IPR034815">
    <property type="entry name" value="A_dioxygenase"/>
</dbReference>
<dbReference type="InterPro" id="IPR050783">
    <property type="entry name" value="Oxylipin_biosynth_metab"/>
</dbReference>
<keyword evidence="12" id="KW-0443">Lipid metabolism</keyword>
<evidence type="ECO:0000256" key="10">
    <source>
        <dbReference type="ARBA" id="ARBA00023002"/>
    </source>
</evidence>
<keyword evidence="6" id="KW-0925">Oxylipin biosynthesis</keyword>
<evidence type="ECO:0000256" key="7">
    <source>
        <dbReference type="ARBA" id="ARBA00022821"/>
    </source>
</evidence>
<organism evidence="15 16">
    <name type="scientific">Porites lobata</name>
    <dbReference type="NCBI Taxonomy" id="104759"/>
    <lineage>
        <taxon>Eukaryota</taxon>
        <taxon>Metazoa</taxon>
        <taxon>Cnidaria</taxon>
        <taxon>Anthozoa</taxon>
        <taxon>Hexacorallia</taxon>
        <taxon>Scleractinia</taxon>
        <taxon>Fungiina</taxon>
        <taxon>Poritidae</taxon>
        <taxon>Porites</taxon>
    </lineage>
</organism>
<keyword evidence="16" id="KW-1185">Reference proteome</keyword>
<evidence type="ECO:0000256" key="11">
    <source>
        <dbReference type="ARBA" id="ARBA00023004"/>
    </source>
</evidence>
<dbReference type="Gene3D" id="1.10.640.10">
    <property type="entry name" value="Haem peroxidase domain superfamily, animal type"/>
    <property type="match status" value="1"/>
</dbReference>
<accession>A0ABN8MS67</accession>
<keyword evidence="13" id="KW-0275">Fatty acid biosynthesis</keyword>
<evidence type="ECO:0000256" key="5">
    <source>
        <dbReference type="ARBA" id="ARBA00022723"/>
    </source>
</evidence>
<evidence type="ECO:0000256" key="4">
    <source>
        <dbReference type="ARBA" id="ARBA00022617"/>
    </source>
</evidence>
<evidence type="ECO:0000313" key="15">
    <source>
        <dbReference type="EMBL" id="CAH3034752.1"/>
    </source>
</evidence>
<evidence type="ECO:0000256" key="13">
    <source>
        <dbReference type="ARBA" id="ARBA00023160"/>
    </source>
</evidence>
<evidence type="ECO:0000256" key="12">
    <source>
        <dbReference type="ARBA" id="ARBA00023098"/>
    </source>
</evidence>
<dbReference type="SUPFAM" id="SSF48113">
    <property type="entry name" value="Heme-dependent peroxidases"/>
    <property type="match status" value="1"/>
</dbReference>
<dbReference type="PROSITE" id="PS50292">
    <property type="entry name" value="PEROXIDASE_3"/>
    <property type="match status" value="1"/>
</dbReference>
<proteinExistence type="predicted"/>
<keyword evidence="2" id="KW-0444">Lipid biosynthesis</keyword>
<comment type="cofactor">
    <cofactor evidence="1">
        <name>Ca(2+)</name>
        <dbReference type="ChEBI" id="CHEBI:29108"/>
    </cofactor>
</comment>
<dbReference type="InterPro" id="IPR037120">
    <property type="entry name" value="Haem_peroxidase_sf_animal"/>
</dbReference>
<evidence type="ECO:0000313" key="16">
    <source>
        <dbReference type="Proteomes" id="UP001159405"/>
    </source>
</evidence>
<dbReference type="EMBL" id="CALNXK010000003">
    <property type="protein sequence ID" value="CAH3034752.1"/>
    <property type="molecule type" value="Genomic_DNA"/>
</dbReference>
<sequence length="719" mass="83074">MDPGLLYLLKLIKYYLYEGYVWWHMPMVLTMAYTLFERERLLDYAIFDSYPNPLPQVKRRCNDPVLGDGYMGCFKKSILDHNINGFVQQSLSSVPVDPCLQIFGLITLPLVINYALLGCYCGVNLKSAKKVKECECRKKCKGVKKKLRCGGSHHVSLYNTYVCTKEMKEARTIDGTCNDLNNTTAGSRLYRFGRNVPLKHVYTNPGDLLKPDPRTLAKNLLQRKKFIEVPWLNLFAVAWLQFMVHDWFDHSAATKETIEVPLAKDDPLYKKMKGKLKVRRTKPDPCENKNDAVPPAYQNHVTHWWDGSQLYGSDRKTHDRVRSFVDGKLKVDDKGFLPLDPKSNIDITGMSKNWWSGLSLLHNLFTREHNSICDMLMENHPAWKGQDERLFQTARYDQTLNEFYGILLINTAQIVQIHTLEWTGAILNTDFINESLIGQWYGKLSPRVIKMLKEMNITLGSNSIPSHQKNPPDYRGVPFSLTEEFVAVYRMHSLLPDYLNIRRMTTGQLKGKKYSLPKYSFGNARNVFDENELDDILYTFGVEKAGQLVLHNYPNELMKLKIPKHQGGELVDLATIDILRDRERGVPRYNQFRRLLNLTVPDTFEKLTNDTATAAELRQAYNGKIEDVDLLIGSLAEARPEGFGFGDTPFHLFLCMANRRLRTDRFLTIDYKEEYYTKEGLKWVEDSTMKKVLLRNFDNVPGLDNAMRTVTNAFFVWNK</sequence>
<keyword evidence="7" id="KW-0611">Plant defense</keyword>
<keyword evidence="4" id="KW-0349">Heme</keyword>
<comment type="caution">
    <text evidence="15">The sequence shown here is derived from an EMBL/GenBank/DDBJ whole genome shotgun (WGS) entry which is preliminary data.</text>
</comment>
<evidence type="ECO:0000256" key="8">
    <source>
        <dbReference type="ARBA" id="ARBA00022832"/>
    </source>
</evidence>
<feature type="domain" description="WSC" evidence="14">
    <location>
        <begin position="67"/>
        <end position="161"/>
    </location>
</feature>
<evidence type="ECO:0000256" key="6">
    <source>
        <dbReference type="ARBA" id="ARBA00022767"/>
    </source>
</evidence>
<evidence type="ECO:0000256" key="1">
    <source>
        <dbReference type="ARBA" id="ARBA00001913"/>
    </source>
</evidence>
<reference evidence="15 16" key="1">
    <citation type="submission" date="2022-05" db="EMBL/GenBank/DDBJ databases">
        <authorList>
            <consortium name="Genoscope - CEA"/>
            <person name="William W."/>
        </authorList>
    </citation>
    <scope>NUCLEOTIDE SEQUENCE [LARGE SCALE GENOMIC DNA]</scope>
</reference>
<keyword evidence="10" id="KW-0560">Oxidoreductase</keyword>
<dbReference type="InterPro" id="IPR010255">
    <property type="entry name" value="Haem_peroxidase_sf"/>
</dbReference>
<gene>
    <name evidence="15" type="ORF">PLOB_00025250</name>
</gene>
<dbReference type="InterPro" id="IPR002889">
    <property type="entry name" value="WSC_carb-bd"/>
</dbReference>
<dbReference type="CDD" id="cd09818">
    <property type="entry name" value="PIOX_like"/>
    <property type="match status" value="1"/>
</dbReference>
<evidence type="ECO:0000256" key="3">
    <source>
        <dbReference type="ARBA" id="ARBA00022559"/>
    </source>
</evidence>
<dbReference type="Pfam" id="PF03098">
    <property type="entry name" value="An_peroxidase"/>
    <property type="match status" value="1"/>
</dbReference>
<dbReference type="PROSITE" id="PS51212">
    <property type="entry name" value="WSC"/>
    <property type="match status" value="1"/>
</dbReference>
<evidence type="ECO:0000259" key="14">
    <source>
        <dbReference type="PROSITE" id="PS51212"/>
    </source>
</evidence>
<evidence type="ECO:0000256" key="2">
    <source>
        <dbReference type="ARBA" id="ARBA00022516"/>
    </source>
</evidence>
<dbReference type="PANTHER" id="PTHR11903:SF11">
    <property type="entry name" value="ALPHA-DIOXYGENASE 1"/>
    <property type="match status" value="1"/>
</dbReference>
<keyword evidence="8" id="KW-0276">Fatty acid metabolism</keyword>
<keyword evidence="11" id="KW-0408">Iron</keyword>
<evidence type="ECO:0000256" key="9">
    <source>
        <dbReference type="ARBA" id="ARBA00022964"/>
    </source>
</evidence>
<keyword evidence="9" id="KW-0223">Dioxygenase</keyword>
<name>A0ABN8MS67_9CNID</name>
<dbReference type="InterPro" id="IPR019791">
    <property type="entry name" value="Haem_peroxidase_animal"/>
</dbReference>
<keyword evidence="5" id="KW-0479">Metal-binding</keyword>
<dbReference type="PANTHER" id="PTHR11903">
    <property type="entry name" value="PROSTAGLANDIN G/H SYNTHASE"/>
    <property type="match status" value="1"/>
</dbReference>
<protein>
    <recommendedName>
        <fullName evidence="14">WSC domain-containing protein</fullName>
    </recommendedName>
</protein>